<evidence type="ECO:0000256" key="2">
    <source>
        <dbReference type="SAM" id="Phobius"/>
    </source>
</evidence>
<evidence type="ECO:0000313" key="3">
    <source>
        <dbReference type="EMBL" id="OGJ04316.1"/>
    </source>
</evidence>
<feature type="transmembrane region" description="Helical" evidence="2">
    <location>
        <begin position="7"/>
        <end position="25"/>
    </location>
</feature>
<reference evidence="3 4" key="1">
    <citation type="journal article" date="2016" name="Nat. Commun.">
        <title>Thousands of microbial genomes shed light on interconnected biogeochemical processes in an aquifer system.</title>
        <authorList>
            <person name="Anantharaman K."/>
            <person name="Brown C.T."/>
            <person name="Hug L.A."/>
            <person name="Sharon I."/>
            <person name="Castelle C.J."/>
            <person name="Probst A.J."/>
            <person name="Thomas B.C."/>
            <person name="Singh A."/>
            <person name="Wilkins M.J."/>
            <person name="Karaoz U."/>
            <person name="Brodie E.L."/>
            <person name="Williams K.H."/>
            <person name="Hubbard S.S."/>
            <person name="Banfield J.F."/>
        </authorList>
    </citation>
    <scope>NUCLEOTIDE SEQUENCE [LARGE SCALE GENOMIC DNA]</scope>
</reference>
<keyword evidence="2" id="KW-0812">Transmembrane</keyword>
<dbReference type="EMBL" id="MFVV01000001">
    <property type="protein sequence ID" value="OGJ04316.1"/>
    <property type="molecule type" value="Genomic_DNA"/>
</dbReference>
<accession>A0A1F6YD88</accession>
<comment type="caution">
    <text evidence="3">The sequence shown here is derived from an EMBL/GenBank/DDBJ whole genome shotgun (WGS) entry which is preliminary data.</text>
</comment>
<protein>
    <submittedName>
        <fullName evidence="3">Uncharacterized protein</fullName>
    </submittedName>
</protein>
<organism evidence="3 4">
    <name type="scientific">Candidatus Nomurabacteria bacterium RIFCSPLOWO2_12_FULL_46_14</name>
    <dbReference type="NCBI Taxonomy" id="1801797"/>
    <lineage>
        <taxon>Bacteria</taxon>
        <taxon>Candidatus Nomuraibacteriota</taxon>
    </lineage>
</organism>
<dbReference type="AlphaFoldDB" id="A0A1F6YD88"/>
<keyword evidence="2" id="KW-0472">Membrane</keyword>
<dbReference type="Proteomes" id="UP000176192">
    <property type="component" value="Unassembled WGS sequence"/>
</dbReference>
<dbReference type="STRING" id="1801797.A3G06_02090"/>
<evidence type="ECO:0000256" key="1">
    <source>
        <dbReference type="SAM" id="MobiDB-lite"/>
    </source>
</evidence>
<keyword evidence="2" id="KW-1133">Transmembrane helix</keyword>
<evidence type="ECO:0000313" key="4">
    <source>
        <dbReference type="Proteomes" id="UP000176192"/>
    </source>
</evidence>
<name>A0A1F6YD88_9BACT</name>
<gene>
    <name evidence="3" type="ORF">A3G06_02090</name>
</gene>
<proteinExistence type="predicted"/>
<sequence length="116" mass="12016">MSPKIKNTIIIAVAGVVLIAAYFLFLRPGPEEASLEPVGNPLLPAGAPLSSGTLNSGDFLSLLLNVKNIKLDDAIFNKPAFLSLSDSSITLIPDGTEGRPNPFAPFGAAVEPGAED</sequence>
<feature type="region of interest" description="Disordered" evidence="1">
    <location>
        <begin position="96"/>
        <end position="116"/>
    </location>
</feature>